<organism evidence="2 3">
    <name type="scientific">Didymodactylos carnosus</name>
    <dbReference type="NCBI Taxonomy" id="1234261"/>
    <lineage>
        <taxon>Eukaryota</taxon>
        <taxon>Metazoa</taxon>
        <taxon>Spiralia</taxon>
        <taxon>Gnathifera</taxon>
        <taxon>Rotifera</taxon>
        <taxon>Eurotatoria</taxon>
        <taxon>Bdelloidea</taxon>
        <taxon>Philodinida</taxon>
        <taxon>Philodinidae</taxon>
        <taxon>Didymodactylos</taxon>
    </lineage>
</organism>
<comment type="caution">
    <text evidence="2">The sequence shown here is derived from an EMBL/GenBank/DDBJ whole genome shotgun (WGS) entry which is preliminary data.</text>
</comment>
<dbReference type="EMBL" id="CAJOBA010037475">
    <property type="protein sequence ID" value="CAF4042818.1"/>
    <property type="molecule type" value="Genomic_DNA"/>
</dbReference>
<dbReference type="AlphaFoldDB" id="A0A8S2PD05"/>
<evidence type="ECO:0000313" key="2">
    <source>
        <dbReference type="EMBL" id="CAF4042818.1"/>
    </source>
</evidence>
<reference evidence="2" key="1">
    <citation type="submission" date="2021-02" db="EMBL/GenBank/DDBJ databases">
        <authorList>
            <person name="Nowell W R."/>
        </authorList>
    </citation>
    <scope>NUCLEOTIDE SEQUENCE</scope>
</reference>
<accession>A0A8S2PD05</accession>
<dbReference type="Proteomes" id="UP000677228">
    <property type="component" value="Unassembled WGS sequence"/>
</dbReference>
<evidence type="ECO:0000313" key="3">
    <source>
        <dbReference type="Proteomes" id="UP000682733"/>
    </source>
</evidence>
<feature type="non-terminal residue" evidence="2">
    <location>
        <position position="1"/>
    </location>
</feature>
<dbReference type="Proteomes" id="UP000682733">
    <property type="component" value="Unassembled WGS sequence"/>
</dbReference>
<proteinExistence type="predicted"/>
<evidence type="ECO:0000313" key="1">
    <source>
        <dbReference type="EMBL" id="CAF1234807.1"/>
    </source>
</evidence>
<name>A0A8S2PD05_9BILA</name>
<protein>
    <submittedName>
        <fullName evidence="2">Uncharacterized protein</fullName>
    </submittedName>
</protein>
<sequence length="57" mass="6653">AWFVQHENGSICTVDVRDDYSNFPGSCEWVNSPSKKEDCVHIMTDQRFIRQTPRPPK</sequence>
<gene>
    <name evidence="1" type="ORF">OVA965_LOCUS25553</name>
    <name evidence="2" type="ORF">TMI583_LOCUS26285</name>
</gene>
<dbReference type="EMBL" id="CAJNOK010015927">
    <property type="protein sequence ID" value="CAF1234807.1"/>
    <property type="molecule type" value="Genomic_DNA"/>
</dbReference>